<keyword evidence="3" id="KW-1185">Reference proteome</keyword>
<organism evidence="2 3">
    <name type="scientific">Psychrobacter halodurans</name>
    <dbReference type="NCBI Taxonomy" id="2818439"/>
    <lineage>
        <taxon>Bacteria</taxon>
        <taxon>Pseudomonadati</taxon>
        <taxon>Pseudomonadota</taxon>
        <taxon>Gammaproteobacteria</taxon>
        <taxon>Moraxellales</taxon>
        <taxon>Moraxellaceae</taxon>
        <taxon>Psychrobacter</taxon>
    </lineage>
</organism>
<evidence type="ECO:0000313" key="2">
    <source>
        <dbReference type="EMBL" id="MBO1515758.1"/>
    </source>
</evidence>
<dbReference type="Proteomes" id="UP000664161">
    <property type="component" value="Unassembled WGS sequence"/>
</dbReference>
<comment type="caution">
    <text evidence="2">The sequence shown here is derived from an EMBL/GenBank/DDBJ whole genome shotgun (WGS) entry which is preliminary data.</text>
</comment>
<protein>
    <submittedName>
        <fullName evidence="2">Uncharacterized protein</fullName>
    </submittedName>
</protein>
<proteinExistence type="predicted"/>
<sequence length="119" mass="12634">MKPSLFRYGLMTVGVTAALGISASAMANTSTGTTTTDVLIKNIATANYDISGVKQPEVRSNEVVVKVSEQLSFSLTANNEDGTPNDTINENLDATPNGFAVFQHTLTSTGNRNDTYTLN</sequence>
<feature type="chain" id="PRO_5044003058" evidence="1">
    <location>
        <begin position="28"/>
        <end position="119"/>
    </location>
</feature>
<dbReference type="EMBL" id="JAGBKN010000001">
    <property type="protein sequence ID" value="MBO1515758.1"/>
    <property type="molecule type" value="Genomic_DNA"/>
</dbReference>
<evidence type="ECO:0000256" key="1">
    <source>
        <dbReference type="SAM" id="SignalP"/>
    </source>
</evidence>
<evidence type="ECO:0000313" key="3">
    <source>
        <dbReference type="Proteomes" id="UP000664161"/>
    </source>
</evidence>
<feature type="signal peptide" evidence="1">
    <location>
        <begin position="1"/>
        <end position="27"/>
    </location>
</feature>
<reference evidence="2 3" key="1">
    <citation type="submission" date="2021-03" db="EMBL/GenBank/DDBJ databases">
        <authorList>
            <person name="Shang D.-D."/>
            <person name="Du Z.-J."/>
            <person name="Chen G.-J."/>
        </authorList>
    </citation>
    <scope>NUCLEOTIDE SEQUENCE [LARGE SCALE GENOMIC DNA]</scope>
    <source>
        <strain evidence="2 3">F2608</strain>
    </source>
</reference>
<name>A0AAW4ISG6_9GAMM</name>
<keyword evidence="1" id="KW-0732">Signal</keyword>
<gene>
    <name evidence="2" type="ORF">J3491_00215</name>
</gene>
<accession>A0AAW4ISG6</accession>
<dbReference type="RefSeq" id="WP_207968801.1">
    <property type="nucleotide sequence ID" value="NZ_JAGBKN010000001.1"/>
</dbReference>
<dbReference type="AlphaFoldDB" id="A0AAW4ISG6"/>